<feature type="region of interest" description="Disordered" evidence="1">
    <location>
        <begin position="1"/>
        <end position="26"/>
    </location>
</feature>
<name>A0AAV4PUJ3_9ARAC</name>
<comment type="caution">
    <text evidence="2">The sequence shown here is derived from an EMBL/GenBank/DDBJ whole genome shotgun (WGS) entry which is preliminary data.</text>
</comment>
<protein>
    <submittedName>
        <fullName evidence="2">Uncharacterized protein</fullName>
    </submittedName>
</protein>
<accession>A0AAV4PUJ3</accession>
<evidence type="ECO:0000313" key="3">
    <source>
        <dbReference type="Proteomes" id="UP001054837"/>
    </source>
</evidence>
<dbReference type="AlphaFoldDB" id="A0AAV4PUJ3"/>
<gene>
    <name evidence="2" type="ORF">CDAR_200721</name>
</gene>
<reference evidence="2 3" key="1">
    <citation type="submission" date="2021-06" db="EMBL/GenBank/DDBJ databases">
        <title>Caerostris darwini draft genome.</title>
        <authorList>
            <person name="Kono N."/>
            <person name="Arakawa K."/>
        </authorList>
    </citation>
    <scope>NUCLEOTIDE SEQUENCE [LARGE SCALE GENOMIC DNA]</scope>
</reference>
<sequence length="103" mass="11766">MFINKRTETQKKREGERGNDFIGKSKNQKQIRIPGLFFPAKIFSLLCGETSFPLAKNSKRRTAVRLMNVFFPARANAAAPASFEINVFLHPSSRIPLQQTKHF</sequence>
<evidence type="ECO:0000256" key="1">
    <source>
        <dbReference type="SAM" id="MobiDB-lite"/>
    </source>
</evidence>
<keyword evidence="3" id="KW-1185">Reference proteome</keyword>
<organism evidence="2 3">
    <name type="scientific">Caerostris darwini</name>
    <dbReference type="NCBI Taxonomy" id="1538125"/>
    <lineage>
        <taxon>Eukaryota</taxon>
        <taxon>Metazoa</taxon>
        <taxon>Ecdysozoa</taxon>
        <taxon>Arthropoda</taxon>
        <taxon>Chelicerata</taxon>
        <taxon>Arachnida</taxon>
        <taxon>Araneae</taxon>
        <taxon>Araneomorphae</taxon>
        <taxon>Entelegynae</taxon>
        <taxon>Araneoidea</taxon>
        <taxon>Araneidae</taxon>
        <taxon>Caerostris</taxon>
    </lineage>
</organism>
<dbReference type="EMBL" id="BPLQ01003422">
    <property type="protein sequence ID" value="GIY00385.1"/>
    <property type="molecule type" value="Genomic_DNA"/>
</dbReference>
<feature type="compositionally biased region" description="Basic and acidic residues" evidence="1">
    <location>
        <begin position="1"/>
        <end position="19"/>
    </location>
</feature>
<evidence type="ECO:0000313" key="2">
    <source>
        <dbReference type="EMBL" id="GIY00385.1"/>
    </source>
</evidence>
<proteinExistence type="predicted"/>
<dbReference type="Proteomes" id="UP001054837">
    <property type="component" value="Unassembled WGS sequence"/>
</dbReference>